<reference evidence="1 2" key="1">
    <citation type="submission" date="2015-10" db="EMBL/GenBank/DDBJ databases">
        <title>Genome analyses suggest a sexual origin of heterokaryosis in a supposedly ancient asexual fungus.</title>
        <authorList>
            <person name="Ropars J."/>
            <person name="Sedzielewska K."/>
            <person name="Noel J."/>
            <person name="Charron P."/>
            <person name="Farinelli L."/>
            <person name="Marton T."/>
            <person name="Kruger M."/>
            <person name="Pelin A."/>
            <person name="Brachmann A."/>
            <person name="Corradi N."/>
        </authorList>
    </citation>
    <scope>NUCLEOTIDE SEQUENCE [LARGE SCALE GENOMIC DNA]</scope>
    <source>
        <strain evidence="1 2">A4</strain>
    </source>
</reference>
<gene>
    <name evidence="1" type="ORF">RhiirA4_541277</name>
</gene>
<dbReference type="VEuPathDB" id="FungiDB:RhiirFUN_017479"/>
<accession>A0A2I1GAK2</accession>
<protein>
    <submittedName>
        <fullName evidence="1">Uncharacterized protein</fullName>
    </submittedName>
</protein>
<organism evidence="1 2">
    <name type="scientific">Rhizophagus irregularis</name>
    <dbReference type="NCBI Taxonomy" id="588596"/>
    <lineage>
        <taxon>Eukaryota</taxon>
        <taxon>Fungi</taxon>
        <taxon>Fungi incertae sedis</taxon>
        <taxon>Mucoromycota</taxon>
        <taxon>Glomeromycotina</taxon>
        <taxon>Glomeromycetes</taxon>
        <taxon>Glomerales</taxon>
        <taxon>Glomeraceae</taxon>
        <taxon>Rhizophagus</taxon>
    </lineage>
</organism>
<comment type="caution">
    <text evidence="1">The sequence shown here is derived from an EMBL/GenBank/DDBJ whole genome shotgun (WGS) entry which is preliminary data.</text>
</comment>
<keyword evidence="2" id="KW-1185">Reference proteome</keyword>
<name>A0A2I1GAK2_9GLOM</name>
<dbReference type="Proteomes" id="UP000234323">
    <property type="component" value="Unassembled WGS sequence"/>
</dbReference>
<dbReference type="VEuPathDB" id="FungiDB:FUN_000068"/>
<evidence type="ECO:0000313" key="1">
    <source>
        <dbReference type="EMBL" id="PKY43665.1"/>
    </source>
</evidence>
<evidence type="ECO:0000313" key="2">
    <source>
        <dbReference type="Proteomes" id="UP000234323"/>
    </source>
</evidence>
<dbReference type="AlphaFoldDB" id="A0A2I1GAK2"/>
<dbReference type="EMBL" id="LLXI01000268">
    <property type="protein sequence ID" value="PKY43665.1"/>
    <property type="molecule type" value="Genomic_DNA"/>
</dbReference>
<proteinExistence type="predicted"/>
<sequence length="108" mass="12676">MIRSYYVLNKHQIMRKYSTEISKDIETPLKQSDLNNNKNDTLIGKSSDSFNGLDINKFINFLKNGKINEEKSFISTQEYYQQVLQVLNLYDELSHKGIVLCTLFINYN</sequence>